<dbReference type="PROSITE" id="PS51462">
    <property type="entry name" value="NUDIX"/>
    <property type="match status" value="1"/>
</dbReference>
<comment type="cofactor">
    <cofactor evidence="1">
        <name>Mg(2+)</name>
        <dbReference type="ChEBI" id="CHEBI:18420"/>
    </cofactor>
</comment>
<dbReference type="PROSITE" id="PS00893">
    <property type="entry name" value="NUDIX_BOX"/>
    <property type="match status" value="1"/>
</dbReference>
<gene>
    <name evidence="4" type="ORF">BU072_11515</name>
</gene>
<reference evidence="4 5" key="1">
    <citation type="journal article" date="2016" name="Front. Microbiol.">
        <title>Comprehensive Phylogenetic Analysis of Bovine Non-aureus Staphylococci Species Based on Whole-Genome Sequencing.</title>
        <authorList>
            <person name="Naushad S."/>
            <person name="Barkema H.W."/>
            <person name="Luby C."/>
            <person name="Condas L.A."/>
            <person name="Nobrega D.B."/>
            <person name="Carson D.A."/>
            <person name="De Buck J."/>
        </authorList>
    </citation>
    <scope>NUCLEOTIDE SEQUENCE [LARGE SCALE GENOMIC DNA]</scope>
    <source>
        <strain evidence="4 5">SNUC 2204</strain>
    </source>
</reference>
<accession>A0A2T4PR10</accession>
<evidence type="ECO:0000313" key="4">
    <source>
        <dbReference type="EMBL" id="PTI28394.1"/>
    </source>
</evidence>
<name>A0A2T4PR10_9STAP</name>
<proteinExistence type="predicted"/>
<dbReference type="EMBL" id="PZFK01000029">
    <property type="protein sequence ID" value="PTI28394.1"/>
    <property type="molecule type" value="Genomic_DNA"/>
</dbReference>
<evidence type="ECO:0000313" key="5">
    <source>
        <dbReference type="Proteomes" id="UP000241209"/>
    </source>
</evidence>
<evidence type="ECO:0000259" key="3">
    <source>
        <dbReference type="PROSITE" id="PS51462"/>
    </source>
</evidence>
<evidence type="ECO:0000256" key="1">
    <source>
        <dbReference type="ARBA" id="ARBA00001946"/>
    </source>
</evidence>
<dbReference type="Gene3D" id="3.90.79.10">
    <property type="entry name" value="Nucleoside Triphosphate Pyrophosphohydrolase"/>
    <property type="match status" value="1"/>
</dbReference>
<dbReference type="AlphaFoldDB" id="A0A2T4PR10"/>
<dbReference type="Proteomes" id="UP000241209">
    <property type="component" value="Unassembled WGS sequence"/>
</dbReference>
<keyword evidence="2" id="KW-0378">Hydrolase</keyword>
<feature type="domain" description="Nudix hydrolase" evidence="3">
    <location>
        <begin position="11"/>
        <end position="140"/>
    </location>
</feature>
<protein>
    <recommendedName>
        <fullName evidence="3">Nudix hydrolase domain-containing protein</fullName>
    </recommendedName>
</protein>
<dbReference type="GO" id="GO:0016787">
    <property type="term" value="F:hydrolase activity"/>
    <property type="evidence" value="ECO:0007669"/>
    <property type="project" value="UniProtKB-KW"/>
</dbReference>
<organism evidence="4 5">
    <name type="scientific">Mammaliicoccus vitulinus</name>
    <dbReference type="NCBI Taxonomy" id="71237"/>
    <lineage>
        <taxon>Bacteria</taxon>
        <taxon>Bacillati</taxon>
        <taxon>Bacillota</taxon>
        <taxon>Bacilli</taxon>
        <taxon>Bacillales</taxon>
        <taxon>Staphylococcaceae</taxon>
        <taxon>Mammaliicoccus</taxon>
    </lineage>
</organism>
<evidence type="ECO:0000256" key="2">
    <source>
        <dbReference type="ARBA" id="ARBA00022801"/>
    </source>
</evidence>
<dbReference type="CDD" id="cd04688">
    <property type="entry name" value="NUDIX_Hydrolase"/>
    <property type="match status" value="1"/>
</dbReference>
<dbReference type="Pfam" id="PF00293">
    <property type="entry name" value="NUDIX"/>
    <property type="match status" value="1"/>
</dbReference>
<dbReference type="InterPro" id="IPR000086">
    <property type="entry name" value="NUDIX_hydrolase_dom"/>
</dbReference>
<dbReference type="PANTHER" id="PTHR43046:SF14">
    <property type="entry name" value="MUTT_NUDIX FAMILY PROTEIN"/>
    <property type="match status" value="1"/>
</dbReference>
<dbReference type="PANTHER" id="PTHR43046">
    <property type="entry name" value="GDP-MANNOSE MANNOSYL HYDROLASE"/>
    <property type="match status" value="1"/>
</dbReference>
<comment type="caution">
    <text evidence="4">The sequence shown here is derived from an EMBL/GenBank/DDBJ whole genome shotgun (WGS) entry which is preliminary data.</text>
</comment>
<dbReference type="SUPFAM" id="SSF55811">
    <property type="entry name" value="Nudix"/>
    <property type="match status" value="1"/>
</dbReference>
<dbReference type="RefSeq" id="WP_107557269.1">
    <property type="nucleotide sequence ID" value="NZ_PZFK01000029.1"/>
</dbReference>
<dbReference type="InterPro" id="IPR015797">
    <property type="entry name" value="NUDIX_hydrolase-like_dom_sf"/>
</dbReference>
<dbReference type="STRING" id="1167632.GCA_000286335_02429"/>
<sequence>MDLSIKSGEGMLNIRVGAIIKDKYGYCFHYDKKRDYYALIGGRVKYYESSDSAIKREIKEELGIQCDDIHFLSTIQNFFEYESTSYHEILFIYDVTIEESLNDLNSPHNQKIDYVSVKLSDIPEINLLPEKAKEIILKKIDVQPLFINRGKSK</sequence>
<dbReference type="InterPro" id="IPR020084">
    <property type="entry name" value="NUDIX_hydrolase_CS"/>
</dbReference>